<keyword evidence="4" id="KW-0732">Signal</keyword>
<dbReference type="Gene3D" id="2.60.130.10">
    <property type="entry name" value="Aromatic compound dioxygenase"/>
    <property type="match status" value="1"/>
</dbReference>
<feature type="domain" description="Intradiol ring-cleavage dioxygenases" evidence="5">
    <location>
        <begin position="68"/>
        <end position="187"/>
    </location>
</feature>
<evidence type="ECO:0000259" key="5">
    <source>
        <dbReference type="Pfam" id="PF00775"/>
    </source>
</evidence>
<keyword evidence="2 6" id="KW-0223">Dioxygenase</keyword>
<name>A0ABS0IDW9_9BACT</name>
<comment type="similarity">
    <text evidence="1">Belongs to the intradiol ring-cleavage dioxygenase family.</text>
</comment>
<evidence type="ECO:0000256" key="4">
    <source>
        <dbReference type="SAM" id="SignalP"/>
    </source>
</evidence>
<organism evidence="6 7">
    <name type="scientific">Hymenobacter jeongseonensis</name>
    <dbReference type="NCBI Taxonomy" id="2791027"/>
    <lineage>
        <taxon>Bacteria</taxon>
        <taxon>Pseudomonadati</taxon>
        <taxon>Bacteroidota</taxon>
        <taxon>Cytophagia</taxon>
        <taxon>Cytophagales</taxon>
        <taxon>Hymenobacteraceae</taxon>
        <taxon>Hymenobacter</taxon>
    </lineage>
</organism>
<dbReference type="PANTHER" id="PTHR33711">
    <property type="entry name" value="DIOXYGENASE, PUTATIVE (AFU_ORTHOLOGUE AFUA_2G02910)-RELATED"/>
    <property type="match status" value="1"/>
</dbReference>
<evidence type="ECO:0000313" key="7">
    <source>
        <dbReference type="Proteomes" id="UP000597617"/>
    </source>
</evidence>
<keyword evidence="3" id="KW-0560">Oxidoreductase</keyword>
<evidence type="ECO:0000256" key="3">
    <source>
        <dbReference type="ARBA" id="ARBA00023002"/>
    </source>
</evidence>
<dbReference type="PANTHER" id="PTHR33711:SF10">
    <property type="entry name" value="INTRADIOL RING-CLEAVAGE DIOXYGENASES DOMAIN-CONTAINING PROTEIN"/>
    <property type="match status" value="1"/>
</dbReference>
<feature type="signal peptide" evidence="4">
    <location>
        <begin position="1"/>
        <end position="28"/>
    </location>
</feature>
<accession>A0ABS0IDW9</accession>
<reference evidence="6 7" key="1">
    <citation type="submission" date="2020-11" db="EMBL/GenBank/DDBJ databases">
        <authorList>
            <person name="Kim M.K."/>
        </authorList>
    </citation>
    <scope>NUCLEOTIDE SEQUENCE [LARGE SCALE GENOMIC DNA]</scope>
    <source>
        <strain evidence="6 7">BT683</strain>
    </source>
</reference>
<comment type="caution">
    <text evidence="6">The sequence shown here is derived from an EMBL/GenBank/DDBJ whole genome shotgun (WGS) entry which is preliminary data.</text>
</comment>
<keyword evidence="7" id="KW-1185">Reference proteome</keyword>
<dbReference type="Pfam" id="PF00775">
    <property type="entry name" value="Dioxygenase_C"/>
    <property type="match status" value="1"/>
</dbReference>
<feature type="chain" id="PRO_5046815832" evidence="4">
    <location>
        <begin position="29"/>
        <end position="217"/>
    </location>
</feature>
<dbReference type="InterPro" id="IPR000627">
    <property type="entry name" value="Intradiol_dOase_C"/>
</dbReference>
<protein>
    <submittedName>
        <fullName evidence="6">Intradiol ring-cleavage dioxygenase</fullName>
    </submittedName>
</protein>
<dbReference type="InterPro" id="IPR015889">
    <property type="entry name" value="Intradiol_dOase_core"/>
</dbReference>
<proteinExistence type="inferred from homology"/>
<evidence type="ECO:0000313" key="6">
    <source>
        <dbReference type="EMBL" id="MBF9236550.1"/>
    </source>
</evidence>
<dbReference type="RefSeq" id="WP_196280944.1">
    <property type="nucleotide sequence ID" value="NZ_JADQDQ010000002.1"/>
</dbReference>
<dbReference type="SUPFAM" id="SSF49482">
    <property type="entry name" value="Aromatic compound dioxygenase"/>
    <property type="match status" value="1"/>
</dbReference>
<dbReference type="EMBL" id="JADQDQ010000002">
    <property type="protein sequence ID" value="MBF9236550.1"/>
    <property type="molecule type" value="Genomic_DNA"/>
</dbReference>
<evidence type="ECO:0000256" key="1">
    <source>
        <dbReference type="ARBA" id="ARBA00007825"/>
    </source>
</evidence>
<evidence type="ECO:0000256" key="2">
    <source>
        <dbReference type="ARBA" id="ARBA00022964"/>
    </source>
</evidence>
<gene>
    <name evidence="6" type="ORF">I2I05_03995</name>
</gene>
<dbReference type="Proteomes" id="UP000597617">
    <property type="component" value="Unassembled WGS sequence"/>
</dbReference>
<dbReference type="GO" id="GO:0051213">
    <property type="term" value="F:dioxygenase activity"/>
    <property type="evidence" value="ECO:0007669"/>
    <property type="project" value="UniProtKB-KW"/>
</dbReference>
<dbReference type="InterPro" id="IPR050770">
    <property type="entry name" value="Intradiol_RC_Dioxygenase"/>
</dbReference>
<sequence>MPSALIFRVCLSVLLASCGQASSTTSEAQRPSAQSPNDACDNPDADVSCCFVNAPKTLNKVMAITGSRPESGEKLVLTGTIFKADGKTPYPNVLLYAYHTDSKGYYSKTGTETGIQKWHGRLHGWCQTDQQGRYEIRTIRPARYPNNTIPAHIHAALKEPGGKQPYYISDFVFKDDALVNDNYLKTVATSAGGTGMVAVAKSATGTWTGQRNFAVPR</sequence>